<keyword evidence="6" id="KW-1185">Reference proteome</keyword>
<evidence type="ECO:0000256" key="2">
    <source>
        <dbReference type="ARBA" id="ARBA00022980"/>
    </source>
</evidence>
<evidence type="ECO:0000313" key="6">
    <source>
        <dbReference type="Proteomes" id="UP000008312"/>
    </source>
</evidence>
<dbReference type="AlphaFoldDB" id="D8LVU4"/>
<dbReference type="Gene3D" id="1.20.5.110">
    <property type="match status" value="1"/>
</dbReference>
<proteinExistence type="inferred from homology"/>
<evidence type="ECO:0000313" key="5">
    <source>
        <dbReference type="EMBL" id="CBK19933.2"/>
    </source>
</evidence>
<accession>D8LVU4</accession>
<dbReference type="InterPro" id="IPR001380">
    <property type="entry name" value="Ribosomal_eL13"/>
</dbReference>
<evidence type="ECO:0000256" key="4">
    <source>
        <dbReference type="RuleBase" id="RU000572"/>
    </source>
</evidence>
<reference evidence="5" key="1">
    <citation type="submission" date="2010-02" db="EMBL/GenBank/DDBJ databases">
        <title>Sequencing and annotation of the Blastocystis hominis genome.</title>
        <authorList>
            <person name="Wincker P."/>
        </authorList>
    </citation>
    <scope>NUCLEOTIDE SEQUENCE</scope>
    <source>
        <strain evidence="5">Singapore isolate B</strain>
    </source>
</reference>
<dbReference type="InterPro" id="IPR018256">
    <property type="entry name" value="Ribosomal_eL13_CS"/>
</dbReference>
<dbReference type="GO" id="GO:0003735">
    <property type="term" value="F:structural constituent of ribosome"/>
    <property type="evidence" value="ECO:0007669"/>
    <property type="project" value="InterPro"/>
</dbReference>
<dbReference type="InParanoid" id="D8LVU4"/>
<dbReference type="RefSeq" id="XP_012893981.1">
    <property type="nucleotide sequence ID" value="XM_013038527.1"/>
</dbReference>
<sequence>MKTRLGRGFTLQELKEAGINPREALTIGIAVDHRRVNRCVESLQANVERLNAYKSKLILFPRGVKGEKGVATAEEMAAATQLNGTILPIEKVAPKVEFMEVTPELKKRSAFMGLRQALCDAHNFGKRAKRAAKAAEKEN</sequence>
<dbReference type="FunCoup" id="D8LVU4">
    <property type="interactions" value="556"/>
</dbReference>
<organism evidence="5">
    <name type="scientific">Blastocystis hominis</name>
    <dbReference type="NCBI Taxonomy" id="12968"/>
    <lineage>
        <taxon>Eukaryota</taxon>
        <taxon>Sar</taxon>
        <taxon>Stramenopiles</taxon>
        <taxon>Bigyra</taxon>
        <taxon>Opalozoa</taxon>
        <taxon>Opalinata</taxon>
        <taxon>Blastocystidae</taxon>
        <taxon>Blastocystis</taxon>
    </lineage>
</organism>
<dbReference type="PROSITE" id="PS01104">
    <property type="entry name" value="RIBOSOMAL_L13E"/>
    <property type="match status" value="1"/>
</dbReference>
<dbReference type="GO" id="GO:0022625">
    <property type="term" value="C:cytosolic large ribosomal subunit"/>
    <property type="evidence" value="ECO:0007669"/>
    <property type="project" value="TreeGrafter"/>
</dbReference>
<dbReference type="GO" id="GO:0003723">
    <property type="term" value="F:RNA binding"/>
    <property type="evidence" value="ECO:0007669"/>
    <property type="project" value="TreeGrafter"/>
</dbReference>
<evidence type="ECO:0000256" key="3">
    <source>
        <dbReference type="ARBA" id="ARBA00023274"/>
    </source>
</evidence>
<evidence type="ECO:0000256" key="1">
    <source>
        <dbReference type="ARBA" id="ARBA00005640"/>
    </source>
</evidence>
<dbReference type="Pfam" id="PF01294">
    <property type="entry name" value="Ribosomal_L13e"/>
    <property type="match status" value="1"/>
</dbReference>
<dbReference type="Proteomes" id="UP000008312">
    <property type="component" value="Unassembled WGS sequence"/>
</dbReference>
<dbReference type="PANTHER" id="PTHR11722">
    <property type="entry name" value="60S RIBOSOMAL PROTEIN L13"/>
    <property type="match status" value="1"/>
</dbReference>
<protein>
    <recommendedName>
        <fullName evidence="4">60S ribosomal protein L13</fullName>
    </recommendedName>
</protein>
<dbReference type="OrthoDB" id="10264538at2759"/>
<keyword evidence="3 4" id="KW-0687">Ribonucleoprotein</keyword>
<comment type="similarity">
    <text evidence="1 4">Belongs to the eukaryotic ribosomal protein eL13 family.</text>
</comment>
<gene>
    <name evidence="5" type="ORF">GSBLH_T00000339001</name>
</gene>
<dbReference type="EMBL" id="FN668638">
    <property type="protein sequence ID" value="CBK19933.2"/>
    <property type="molecule type" value="Genomic_DNA"/>
</dbReference>
<dbReference type="GO" id="GO:0006412">
    <property type="term" value="P:translation"/>
    <property type="evidence" value="ECO:0007669"/>
    <property type="project" value="InterPro"/>
</dbReference>
<name>D8LVU4_BLAHO</name>
<keyword evidence="2 4" id="KW-0689">Ribosomal protein</keyword>
<dbReference type="PANTHER" id="PTHR11722:SF0">
    <property type="entry name" value="LARGE RIBOSOMAL SUBUNIT PROTEIN EL13"/>
    <property type="match status" value="1"/>
</dbReference>
<dbReference type="GeneID" id="24917651"/>